<accession>A0A4Q8AED8</accession>
<evidence type="ECO:0000256" key="1">
    <source>
        <dbReference type="SAM" id="MobiDB-lite"/>
    </source>
</evidence>
<name>A0A4Q8AED8_9MICC</name>
<evidence type="ECO:0000313" key="3">
    <source>
        <dbReference type="Proteomes" id="UP000292685"/>
    </source>
</evidence>
<dbReference type="EMBL" id="SHLA01000001">
    <property type="protein sequence ID" value="RZU62632.1"/>
    <property type="molecule type" value="Genomic_DNA"/>
</dbReference>
<keyword evidence="3" id="KW-1185">Reference proteome</keyword>
<protein>
    <submittedName>
        <fullName evidence="2">Uncharacterized protein</fullName>
    </submittedName>
</protein>
<dbReference type="AlphaFoldDB" id="A0A4Q8AED8"/>
<dbReference type="Proteomes" id="UP000292685">
    <property type="component" value="Unassembled WGS sequence"/>
</dbReference>
<feature type="compositionally biased region" description="Polar residues" evidence="1">
    <location>
        <begin position="1"/>
        <end position="14"/>
    </location>
</feature>
<organism evidence="2 3">
    <name type="scientific">Zhihengliuella halotolerans</name>
    <dbReference type="NCBI Taxonomy" id="370736"/>
    <lineage>
        <taxon>Bacteria</taxon>
        <taxon>Bacillati</taxon>
        <taxon>Actinomycetota</taxon>
        <taxon>Actinomycetes</taxon>
        <taxon>Micrococcales</taxon>
        <taxon>Micrococcaceae</taxon>
        <taxon>Zhihengliuella</taxon>
    </lineage>
</organism>
<gene>
    <name evidence="2" type="ORF">EV380_2230</name>
</gene>
<feature type="region of interest" description="Disordered" evidence="1">
    <location>
        <begin position="1"/>
        <end position="30"/>
    </location>
</feature>
<feature type="region of interest" description="Disordered" evidence="1">
    <location>
        <begin position="62"/>
        <end position="88"/>
    </location>
</feature>
<sequence length="204" mass="21778">MKNQSSTQTTTASDISARAAHPAGTGRRRPRRVLPLLALAAVLPLALSACGSFDLNDKYDDAASKTAPTSEEGKSDGLLAGWVPDGGTDVKVEQRSTGHERLMTMAYDGDLPNTCAAIATAGEPTDAELEASYGTDNRVKDIDLADLDTKPTLTADWWPAGQEAKTTHLCGRWWVSQEDGNLYAFAPDARQISDKVRSEQAAAE</sequence>
<evidence type="ECO:0000313" key="2">
    <source>
        <dbReference type="EMBL" id="RZU62632.1"/>
    </source>
</evidence>
<reference evidence="2 3" key="1">
    <citation type="submission" date="2019-02" db="EMBL/GenBank/DDBJ databases">
        <title>Sequencing the genomes of 1000 actinobacteria strains.</title>
        <authorList>
            <person name="Klenk H.-P."/>
        </authorList>
    </citation>
    <scope>NUCLEOTIDE SEQUENCE [LARGE SCALE GENOMIC DNA]</scope>
    <source>
        <strain evidence="2 3">DSM 17364</strain>
    </source>
</reference>
<comment type="caution">
    <text evidence="2">The sequence shown here is derived from an EMBL/GenBank/DDBJ whole genome shotgun (WGS) entry which is preliminary data.</text>
</comment>
<proteinExistence type="predicted"/>